<dbReference type="PANTHER" id="PTHR31672:SF2">
    <property type="entry name" value="F-BOX DOMAIN-CONTAINING PROTEIN"/>
    <property type="match status" value="1"/>
</dbReference>
<dbReference type="InterPro" id="IPR036047">
    <property type="entry name" value="F-box-like_dom_sf"/>
</dbReference>
<feature type="domain" description="F-box" evidence="1">
    <location>
        <begin position="25"/>
        <end position="65"/>
    </location>
</feature>
<protein>
    <recommendedName>
        <fullName evidence="1">F-box domain-containing protein</fullName>
    </recommendedName>
</protein>
<dbReference type="GO" id="GO:0004842">
    <property type="term" value="F:ubiquitin-protein transferase activity"/>
    <property type="evidence" value="ECO:0000318"/>
    <property type="project" value="GO_Central"/>
</dbReference>
<name>D8RFR5_SELML</name>
<dbReference type="Gramene" id="EFJ29166">
    <property type="protein sequence ID" value="EFJ29166"/>
    <property type="gene ID" value="SELMODRAFT_410749"/>
</dbReference>
<dbReference type="HOGENOM" id="CLU_389997_0_0_1"/>
<feature type="domain" description="F-box" evidence="1">
    <location>
        <begin position="365"/>
        <end position="405"/>
    </location>
</feature>
<dbReference type="InParanoid" id="D8RFR5"/>
<dbReference type="InterPro" id="IPR001810">
    <property type="entry name" value="F-box_dom"/>
</dbReference>
<dbReference type="KEGG" id="smo:SELMODRAFT_410749"/>
<dbReference type="SUPFAM" id="SSF81383">
    <property type="entry name" value="F-box domain"/>
    <property type="match status" value="2"/>
</dbReference>
<evidence type="ECO:0000313" key="2">
    <source>
        <dbReference type="EMBL" id="EFJ29166.1"/>
    </source>
</evidence>
<dbReference type="SMART" id="SM00256">
    <property type="entry name" value="FBOX"/>
    <property type="match status" value="2"/>
</dbReference>
<dbReference type="Proteomes" id="UP000001514">
    <property type="component" value="Unassembled WGS sequence"/>
</dbReference>
<dbReference type="PANTHER" id="PTHR31672">
    <property type="entry name" value="BNACNNG10540D PROTEIN"/>
    <property type="match status" value="1"/>
</dbReference>
<evidence type="ECO:0000259" key="1">
    <source>
        <dbReference type="SMART" id="SM00256"/>
    </source>
</evidence>
<sequence length="708" mass="80927">MVVTLASLTKNKAFTFDFVKCLHDLPEQLQDVIFCKLPFTSITAARCVCKHWRTKLRSQNFLVMYRECRTRPREQWIMASNKSGAGGYAMFSIQDRKWVDTSLALPPSLLPRNSTLALFGSCVGLWCIGVSLGPELSKLVLCDPIAARIFKEIPLPWKAHREDWNFWGIASLDGYRRDRMVVTVASISNNKVFAFNTQFSHWSVCDSGRYVCSWPATSLPFFAVRDERIVMKVRRFDPEKSGNPWLDLMDVVVSLGVRSRRSGIFVCNGETYAMVGEFYNDKTVLVVHKLNDADGKWDYYSFKVAGVCDEVEILSNGADKIWVVCCGNPDNPVVIIAFDVSSEEWTMNQGIFGPIRNLDKRFNGLPEQLQDAIFCKLPFTSITVARRVCKQWRTKLRSQNFLVMYRECKTRPREQWIMASSKSSDGGYAMFSVQDRKWVDTSLALPPSLLPQGTAISLALFGSCMGLWCIGVSLHCKLSKLVLCDPIAGRIFKEIPLPWTANNEEWNFWGIASLDGYTRDRMVVVVASIPKNELFTFNTQFSHWSVRDVPKHYLCSWPVTTLPFFAVRDYCAPKIRVRGFDPEKRGNPWLDVMDLAVPLRVDGHLRWTTSGIFVCKGDIYAMVVEFHEGEIVLSVHKLNDADGKWDYQSFKVAGACEEVEICSNGEDKIWVFDEGKIIEYDVRSKEWTMDNEIFKDFQIIDKVLFFEV</sequence>
<organism evidence="3">
    <name type="scientific">Selaginella moellendorffii</name>
    <name type="common">Spikemoss</name>
    <dbReference type="NCBI Taxonomy" id="88036"/>
    <lineage>
        <taxon>Eukaryota</taxon>
        <taxon>Viridiplantae</taxon>
        <taxon>Streptophyta</taxon>
        <taxon>Embryophyta</taxon>
        <taxon>Tracheophyta</taxon>
        <taxon>Lycopodiopsida</taxon>
        <taxon>Selaginellales</taxon>
        <taxon>Selaginellaceae</taxon>
        <taxon>Selaginella</taxon>
    </lineage>
</organism>
<dbReference type="EMBL" id="GL377578">
    <property type="protein sequence ID" value="EFJ29166.1"/>
    <property type="molecule type" value="Genomic_DNA"/>
</dbReference>
<dbReference type="Gene3D" id="1.20.1280.50">
    <property type="match status" value="1"/>
</dbReference>
<keyword evidence="3" id="KW-1185">Reference proteome</keyword>
<dbReference type="AlphaFoldDB" id="D8RFR5"/>
<dbReference type="Pfam" id="PF00646">
    <property type="entry name" value="F-box"/>
    <property type="match status" value="2"/>
</dbReference>
<reference evidence="2 3" key="1">
    <citation type="journal article" date="2011" name="Science">
        <title>The Selaginella genome identifies genetic changes associated with the evolution of vascular plants.</title>
        <authorList>
            <person name="Banks J.A."/>
            <person name="Nishiyama T."/>
            <person name="Hasebe M."/>
            <person name="Bowman J.L."/>
            <person name="Gribskov M."/>
            <person name="dePamphilis C."/>
            <person name="Albert V.A."/>
            <person name="Aono N."/>
            <person name="Aoyama T."/>
            <person name="Ambrose B.A."/>
            <person name="Ashton N.W."/>
            <person name="Axtell M.J."/>
            <person name="Barker E."/>
            <person name="Barker M.S."/>
            <person name="Bennetzen J.L."/>
            <person name="Bonawitz N.D."/>
            <person name="Chapple C."/>
            <person name="Cheng C."/>
            <person name="Correa L.G."/>
            <person name="Dacre M."/>
            <person name="DeBarry J."/>
            <person name="Dreyer I."/>
            <person name="Elias M."/>
            <person name="Engstrom E.M."/>
            <person name="Estelle M."/>
            <person name="Feng L."/>
            <person name="Finet C."/>
            <person name="Floyd S.K."/>
            <person name="Frommer W.B."/>
            <person name="Fujita T."/>
            <person name="Gramzow L."/>
            <person name="Gutensohn M."/>
            <person name="Harholt J."/>
            <person name="Hattori M."/>
            <person name="Heyl A."/>
            <person name="Hirai T."/>
            <person name="Hiwatashi Y."/>
            <person name="Ishikawa M."/>
            <person name="Iwata M."/>
            <person name="Karol K.G."/>
            <person name="Koehler B."/>
            <person name="Kolukisaoglu U."/>
            <person name="Kubo M."/>
            <person name="Kurata T."/>
            <person name="Lalonde S."/>
            <person name="Li K."/>
            <person name="Li Y."/>
            <person name="Litt A."/>
            <person name="Lyons E."/>
            <person name="Manning G."/>
            <person name="Maruyama T."/>
            <person name="Michael T.P."/>
            <person name="Mikami K."/>
            <person name="Miyazaki S."/>
            <person name="Morinaga S."/>
            <person name="Murata T."/>
            <person name="Mueller-Roeber B."/>
            <person name="Nelson D.R."/>
            <person name="Obara M."/>
            <person name="Oguri Y."/>
            <person name="Olmstead R.G."/>
            <person name="Onodera N."/>
            <person name="Petersen B.L."/>
            <person name="Pils B."/>
            <person name="Prigge M."/>
            <person name="Rensing S.A."/>
            <person name="Riano-Pachon D.M."/>
            <person name="Roberts A.W."/>
            <person name="Sato Y."/>
            <person name="Scheller H.V."/>
            <person name="Schulz B."/>
            <person name="Schulz C."/>
            <person name="Shakirov E.V."/>
            <person name="Shibagaki N."/>
            <person name="Shinohara N."/>
            <person name="Shippen D.E."/>
            <person name="Soerensen I."/>
            <person name="Sotooka R."/>
            <person name="Sugimoto N."/>
            <person name="Sugita M."/>
            <person name="Sumikawa N."/>
            <person name="Tanurdzic M."/>
            <person name="Theissen G."/>
            <person name="Ulvskov P."/>
            <person name="Wakazuki S."/>
            <person name="Weng J.K."/>
            <person name="Willats W.W."/>
            <person name="Wipf D."/>
            <person name="Wolf P.G."/>
            <person name="Yang L."/>
            <person name="Zimmer A.D."/>
            <person name="Zhu Q."/>
            <person name="Mitros T."/>
            <person name="Hellsten U."/>
            <person name="Loque D."/>
            <person name="Otillar R."/>
            <person name="Salamov A."/>
            <person name="Schmutz J."/>
            <person name="Shapiro H."/>
            <person name="Lindquist E."/>
            <person name="Lucas S."/>
            <person name="Rokhsar D."/>
            <person name="Grigoriev I.V."/>
        </authorList>
    </citation>
    <scope>NUCLEOTIDE SEQUENCE [LARGE SCALE GENOMIC DNA]</scope>
</reference>
<dbReference type="GO" id="GO:0031146">
    <property type="term" value="P:SCF-dependent proteasomal ubiquitin-dependent protein catabolic process"/>
    <property type="evidence" value="ECO:0000318"/>
    <property type="project" value="GO_Central"/>
</dbReference>
<accession>D8RFR5</accession>
<gene>
    <name evidence="2" type="ORF">SELMODRAFT_410749</name>
</gene>
<evidence type="ECO:0000313" key="3">
    <source>
        <dbReference type="Proteomes" id="UP000001514"/>
    </source>
</evidence>
<proteinExistence type="predicted"/>
<dbReference type="InterPro" id="IPR050796">
    <property type="entry name" value="SCF_F-box_component"/>
</dbReference>